<evidence type="ECO:0000313" key="2">
    <source>
        <dbReference type="EMBL" id="SPQ00412.1"/>
    </source>
</evidence>
<evidence type="ECO:0000313" key="3">
    <source>
        <dbReference type="Proteomes" id="UP000245125"/>
    </source>
</evidence>
<dbReference type="EMBL" id="OUUY01000068">
    <property type="protein sequence ID" value="SPQ00412.1"/>
    <property type="molecule type" value="Genomic_DNA"/>
</dbReference>
<dbReference type="AlphaFoldDB" id="A0A2U3QG93"/>
<accession>A0A2U3QG93</accession>
<proteinExistence type="predicted"/>
<keyword evidence="3" id="KW-1185">Reference proteome</keyword>
<dbReference type="Proteomes" id="UP000245125">
    <property type="component" value="Unassembled WGS sequence"/>
</dbReference>
<reference evidence="3" key="1">
    <citation type="submission" date="2018-03" db="EMBL/GenBank/DDBJ databases">
        <authorList>
            <person name="Zecchin S."/>
        </authorList>
    </citation>
    <scope>NUCLEOTIDE SEQUENCE [LARGE SCALE GENOMIC DNA]</scope>
</reference>
<name>A0A2U3QG93_9BACT</name>
<protein>
    <submittedName>
        <fullName evidence="2">Uncharacterized protein</fullName>
    </submittedName>
</protein>
<sequence>MSVSLPTKELLKEILLMQAKSTLTADRPYSSIMSAQETQDSRTRHRH</sequence>
<organism evidence="2 3">
    <name type="scientific">Candidatus Sulfobium mesophilum</name>
    <dbReference type="NCBI Taxonomy" id="2016548"/>
    <lineage>
        <taxon>Bacteria</taxon>
        <taxon>Pseudomonadati</taxon>
        <taxon>Nitrospirota</taxon>
        <taxon>Nitrospiria</taxon>
        <taxon>Nitrospirales</taxon>
        <taxon>Nitrospiraceae</taxon>
        <taxon>Candidatus Sulfobium</taxon>
    </lineage>
</organism>
<evidence type="ECO:0000256" key="1">
    <source>
        <dbReference type="SAM" id="MobiDB-lite"/>
    </source>
</evidence>
<feature type="region of interest" description="Disordered" evidence="1">
    <location>
        <begin position="26"/>
        <end position="47"/>
    </location>
</feature>
<gene>
    <name evidence="2" type="ORF">NBG4_230011</name>
</gene>